<accession>A0A0P1G4R0</accession>
<evidence type="ECO:0000313" key="4">
    <source>
        <dbReference type="EMBL" id="CUH76795.1"/>
    </source>
</evidence>
<evidence type="ECO:0000256" key="1">
    <source>
        <dbReference type="SAM" id="Coils"/>
    </source>
</evidence>
<dbReference type="GO" id="GO:0005886">
    <property type="term" value="C:plasma membrane"/>
    <property type="evidence" value="ECO:0007669"/>
    <property type="project" value="TreeGrafter"/>
</dbReference>
<evidence type="ECO:0000256" key="3">
    <source>
        <dbReference type="SAM" id="Phobius"/>
    </source>
</evidence>
<reference evidence="4 5" key="1">
    <citation type="submission" date="2015-09" db="EMBL/GenBank/DDBJ databases">
        <authorList>
            <consortium name="Swine Surveillance"/>
        </authorList>
    </citation>
    <scope>NUCLEOTIDE SEQUENCE [LARGE SCALE GENOMIC DNA]</scope>
    <source>
        <strain evidence="4 5">CECT 7557</strain>
    </source>
</reference>
<dbReference type="InterPro" id="IPR050445">
    <property type="entry name" value="Bact_polysacc_biosynth/exp"/>
</dbReference>
<feature type="compositionally biased region" description="Low complexity" evidence="2">
    <location>
        <begin position="164"/>
        <end position="182"/>
    </location>
</feature>
<keyword evidence="5" id="KW-1185">Reference proteome</keyword>
<name>A0A0P1G4R0_9RHOB</name>
<evidence type="ECO:0000313" key="5">
    <source>
        <dbReference type="Proteomes" id="UP000052022"/>
    </source>
</evidence>
<gene>
    <name evidence="4" type="ORF">TRM7557_01065</name>
</gene>
<dbReference type="OrthoDB" id="7810642at2"/>
<dbReference type="EMBL" id="CYSD01000015">
    <property type="protein sequence ID" value="CUH76795.1"/>
    <property type="molecule type" value="Genomic_DNA"/>
</dbReference>
<dbReference type="GO" id="GO:0004713">
    <property type="term" value="F:protein tyrosine kinase activity"/>
    <property type="evidence" value="ECO:0007669"/>
    <property type="project" value="TreeGrafter"/>
</dbReference>
<keyword evidence="3" id="KW-0472">Membrane</keyword>
<feature type="region of interest" description="Disordered" evidence="2">
    <location>
        <begin position="164"/>
        <end position="189"/>
    </location>
</feature>
<evidence type="ECO:0000256" key="2">
    <source>
        <dbReference type="SAM" id="MobiDB-lite"/>
    </source>
</evidence>
<keyword evidence="1" id="KW-0175">Coiled coil</keyword>
<dbReference type="PANTHER" id="PTHR32309">
    <property type="entry name" value="TYROSINE-PROTEIN KINASE"/>
    <property type="match status" value="1"/>
</dbReference>
<keyword evidence="3" id="KW-1133">Transmembrane helix</keyword>
<feature type="compositionally biased region" description="Basic residues" evidence="2">
    <location>
        <begin position="1"/>
        <end position="12"/>
    </location>
</feature>
<dbReference type="PANTHER" id="PTHR32309:SF13">
    <property type="entry name" value="FERRIC ENTEROBACTIN TRANSPORT PROTEIN FEPE"/>
    <property type="match status" value="1"/>
</dbReference>
<feature type="region of interest" description="Disordered" evidence="2">
    <location>
        <begin position="1"/>
        <end position="95"/>
    </location>
</feature>
<sequence length="586" mass="63665">MTMKTKAKKYRIRRPDRSEQGAQDDGSPAKAEPVAAPEAGSAADRAQKTVSPTDGKTAAEPKKTAHNTAAAAMAGGAAMSPAAPPRKSTPNQALSTDIDAIRREGLTGRQLRLARRVAQKHNLGATSDYDAVRLLREKGIDPFQRSNMLELVVPQAQAAQAEGAAQAAAKPAPGLPATAAPTMPMPAAPAQAQTDPAIEALSPAERRAREIKAIQRDIARRRRRKLSLLLARLSAFVFLPTLVAGYYFYAMATPMYTSSSSLLVIKADGQGGGVGGLFSGTQFATSQEAVTAQDFLQSREAMQQLDAEIGFREHFSAPWIDPIQRLDADASNDEEFKIYKRNVKVGYDPTEGMVRLKVTAADPQIATDFSRVLIAAAQDRVNELSQKKRSDQVSYAEETLSLATQQRRDAQEELVRLQQQNSVLDPQGVIASLRGQISTFEVQLQEKELVLAALLDNTRPNKAKVDGARADISRLEAIIDRLNQRMVDASAGEGSLASMSVRIQMAQADLATRDMMLQSALQQLESTRMEADRQVRYLTTAVEPVPSDQPSHPRKFENTLLAFLIFSGIYLLCSLTASILREQVSS</sequence>
<dbReference type="AlphaFoldDB" id="A0A0P1G4R0"/>
<keyword evidence="3" id="KW-0812">Transmembrane</keyword>
<dbReference type="Proteomes" id="UP000052022">
    <property type="component" value="Unassembled WGS sequence"/>
</dbReference>
<organism evidence="4 5">
    <name type="scientific">Tritonibacter multivorans</name>
    <dbReference type="NCBI Taxonomy" id="928856"/>
    <lineage>
        <taxon>Bacteria</taxon>
        <taxon>Pseudomonadati</taxon>
        <taxon>Pseudomonadota</taxon>
        <taxon>Alphaproteobacteria</taxon>
        <taxon>Rhodobacterales</taxon>
        <taxon>Paracoccaceae</taxon>
        <taxon>Tritonibacter</taxon>
    </lineage>
</organism>
<protein>
    <submittedName>
        <fullName evidence="4">Vi polysaccharide export inner membrane protein VexD</fullName>
    </submittedName>
</protein>
<feature type="transmembrane region" description="Helical" evidence="3">
    <location>
        <begin position="560"/>
        <end position="580"/>
    </location>
</feature>
<proteinExistence type="predicted"/>
<feature type="transmembrane region" description="Helical" evidence="3">
    <location>
        <begin position="229"/>
        <end position="249"/>
    </location>
</feature>
<feature type="compositionally biased region" description="Low complexity" evidence="2">
    <location>
        <begin position="28"/>
        <end position="39"/>
    </location>
</feature>
<feature type="coiled-coil region" evidence="1">
    <location>
        <begin position="393"/>
        <end position="420"/>
    </location>
</feature>
<dbReference type="STRING" id="928856.SAMN04488049_106142"/>
<feature type="compositionally biased region" description="Low complexity" evidence="2">
    <location>
        <begin position="69"/>
        <end position="81"/>
    </location>
</feature>
<dbReference type="RefSeq" id="WP_058289184.1">
    <property type="nucleotide sequence ID" value="NZ_CYSD01000015.1"/>
</dbReference>